<evidence type="ECO:0000313" key="3">
    <source>
        <dbReference type="Proteomes" id="UP000184339"/>
    </source>
</evidence>
<keyword evidence="2" id="KW-0560">Oxidoreductase</keyword>
<feature type="domain" description="Carboxymuconolactone decarboxylase-like" evidence="1">
    <location>
        <begin position="44"/>
        <end position="107"/>
    </location>
</feature>
<dbReference type="GO" id="GO:0051920">
    <property type="term" value="F:peroxiredoxin activity"/>
    <property type="evidence" value="ECO:0007669"/>
    <property type="project" value="InterPro"/>
</dbReference>
<dbReference type="AlphaFoldDB" id="A0A1M7TAW3"/>
<dbReference type="Proteomes" id="UP000184339">
    <property type="component" value="Unassembled WGS sequence"/>
</dbReference>
<dbReference type="EMBL" id="FRCX01000012">
    <property type="protein sequence ID" value="SHN67833.1"/>
    <property type="molecule type" value="Genomic_DNA"/>
</dbReference>
<dbReference type="PANTHER" id="PTHR35446">
    <property type="entry name" value="SI:CH211-175M2.5"/>
    <property type="match status" value="1"/>
</dbReference>
<dbReference type="OrthoDB" id="3667834at2"/>
<reference evidence="3" key="1">
    <citation type="submission" date="2016-11" db="EMBL/GenBank/DDBJ databases">
        <authorList>
            <person name="Varghese N."/>
            <person name="Submissions S."/>
        </authorList>
    </citation>
    <scope>NUCLEOTIDE SEQUENCE [LARGE SCALE GENOMIC DNA]</scope>
    <source>
        <strain evidence="3">Sac-22</strain>
    </source>
</reference>
<dbReference type="InterPro" id="IPR029032">
    <property type="entry name" value="AhpD-like"/>
</dbReference>
<proteinExistence type="predicted"/>
<protein>
    <submittedName>
        <fullName evidence="2">Uncharacterized peroxidase-related enzyme</fullName>
    </submittedName>
</protein>
<dbReference type="InterPro" id="IPR003779">
    <property type="entry name" value="CMD-like"/>
</dbReference>
<dbReference type="InterPro" id="IPR004675">
    <property type="entry name" value="AhpD_core"/>
</dbReference>
<evidence type="ECO:0000259" key="1">
    <source>
        <dbReference type="Pfam" id="PF02627"/>
    </source>
</evidence>
<organism evidence="2 3">
    <name type="scientific">Duganella sacchari</name>
    <dbReference type="NCBI Taxonomy" id="551987"/>
    <lineage>
        <taxon>Bacteria</taxon>
        <taxon>Pseudomonadati</taxon>
        <taxon>Pseudomonadota</taxon>
        <taxon>Betaproteobacteria</taxon>
        <taxon>Burkholderiales</taxon>
        <taxon>Oxalobacteraceae</taxon>
        <taxon>Telluria group</taxon>
        <taxon>Duganella</taxon>
    </lineage>
</organism>
<evidence type="ECO:0000313" key="2">
    <source>
        <dbReference type="EMBL" id="SHN67833.1"/>
    </source>
</evidence>
<dbReference type="NCBIfam" id="TIGR00778">
    <property type="entry name" value="ahpD_dom"/>
    <property type="match status" value="1"/>
</dbReference>
<accession>A0A1M7TAW3</accession>
<dbReference type="SUPFAM" id="SSF69118">
    <property type="entry name" value="AhpD-like"/>
    <property type="match status" value="1"/>
</dbReference>
<gene>
    <name evidence="2" type="ORF">SAMN05192549_11254</name>
</gene>
<name>A0A1M7TAW3_9BURK</name>
<dbReference type="Pfam" id="PF02627">
    <property type="entry name" value="CMD"/>
    <property type="match status" value="1"/>
</dbReference>
<sequence length="178" mass="18300">MSRLFTQPVSEATGHAAQLFTAIKGAIGKVPNAYVAVGTNSPVALEAALNLDGALRKSSLSAQEIEVVKLAVSQDARCDYCLAAHTLMGGKAGLSADAIQGVRHGRATGDARIDALASFVHAVARTSGDVPAEVVLAVKQAGYSDAQITDALLAVASITFTNLFNRVNVTALDFPPAP</sequence>
<dbReference type="STRING" id="551987.SAMN05192549_11254"/>
<keyword evidence="2" id="KW-0575">Peroxidase</keyword>
<dbReference type="Gene3D" id="1.20.1290.10">
    <property type="entry name" value="AhpD-like"/>
    <property type="match status" value="1"/>
</dbReference>
<dbReference type="PANTHER" id="PTHR35446:SF3">
    <property type="entry name" value="CMD DOMAIN-CONTAINING PROTEIN"/>
    <property type="match status" value="1"/>
</dbReference>
<dbReference type="RefSeq" id="WP_072788013.1">
    <property type="nucleotide sequence ID" value="NZ_FRCX01000012.1"/>
</dbReference>
<keyword evidence="3" id="KW-1185">Reference proteome</keyword>